<evidence type="ECO:0000313" key="3">
    <source>
        <dbReference type="Proteomes" id="UP000324800"/>
    </source>
</evidence>
<keyword evidence="1" id="KW-0472">Membrane</keyword>
<dbReference type="Proteomes" id="UP000324800">
    <property type="component" value="Unassembled WGS sequence"/>
</dbReference>
<organism evidence="2 3">
    <name type="scientific">Streblomastix strix</name>
    <dbReference type="NCBI Taxonomy" id="222440"/>
    <lineage>
        <taxon>Eukaryota</taxon>
        <taxon>Metamonada</taxon>
        <taxon>Preaxostyla</taxon>
        <taxon>Oxymonadida</taxon>
        <taxon>Streblomastigidae</taxon>
        <taxon>Streblomastix</taxon>
    </lineage>
</organism>
<keyword evidence="1" id="KW-0812">Transmembrane</keyword>
<sequence>MSYSHFIFDQPTSLKLGRIYQGDHTSQDYQISMMVSVVEGVVMMVCEMYCVMDLCNLSLFDTATATANATAATTIQFLFRLCLKEQFFQSLPFHSFSIIYCIFLLHFIYSERFISPGLVVRTLGLVFL</sequence>
<gene>
    <name evidence="2" type="ORF">EZS28_044661</name>
</gene>
<dbReference type="EMBL" id="SNRW01027845">
    <property type="protein sequence ID" value="KAA6359811.1"/>
    <property type="molecule type" value="Genomic_DNA"/>
</dbReference>
<proteinExistence type="predicted"/>
<protein>
    <submittedName>
        <fullName evidence="2">Uncharacterized protein</fullName>
    </submittedName>
</protein>
<feature type="transmembrane region" description="Helical" evidence="1">
    <location>
        <begin position="91"/>
        <end position="109"/>
    </location>
</feature>
<comment type="caution">
    <text evidence="2">The sequence shown here is derived from an EMBL/GenBank/DDBJ whole genome shotgun (WGS) entry which is preliminary data.</text>
</comment>
<accession>A0A5J4TQV0</accession>
<name>A0A5J4TQV0_9EUKA</name>
<evidence type="ECO:0000313" key="2">
    <source>
        <dbReference type="EMBL" id="KAA6359811.1"/>
    </source>
</evidence>
<dbReference type="AlphaFoldDB" id="A0A5J4TQV0"/>
<keyword evidence="1" id="KW-1133">Transmembrane helix</keyword>
<evidence type="ECO:0000256" key="1">
    <source>
        <dbReference type="SAM" id="Phobius"/>
    </source>
</evidence>
<reference evidence="2 3" key="1">
    <citation type="submission" date="2019-03" db="EMBL/GenBank/DDBJ databases">
        <title>Single cell metagenomics reveals metabolic interactions within the superorganism composed of flagellate Streblomastix strix and complex community of Bacteroidetes bacteria on its surface.</title>
        <authorList>
            <person name="Treitli S.C."/>
            <person name="Kolisko M."/>
            <person name="Husnik F."/>
            <person name="Keeling P."/>
            <person name="Hampl V."/>
        </authorList>
    </citation>
    <scope>NUCLEOTIDE SEQUENCE [LARGE SCALE GENOMIC DNA]</scope>
    <source>
        <strain evidence="2">ST1C</strain>
    </source>
</reference>